<evidence type="ECO:0000313" key="4">
    <source>
        <dbReference type="Proteomes" id="UP001302316"/>
    </source>
</evidence>
<feature type="domain" description="WYL" evidence="1">
    <location>
        <begin position="153"/>
        <end position="221"/>
    </location>
</feature>
<dbReference type="AlphaFoldDB" id="A0AAP6MJE3"/>
<dbReference type="Pfam" id="PF13280">
    <property type="entry name" value="WYL"/>
    <property type="match status" value="1"/>
</dbReference>
<dbReference type="PANTHER" id="PTHR34580">
    <property type="match status" value="1"/>
</dbReference>
<dbReference type="Proteomes" id="UP001302316">
    <property type="component" value="Unassembled WGS sequence"/>
</dbReference>
<sequence length="332" mass="37941">MSETSIRYVRMLEQVARWPRRVSCRELREKLAAEGFDVSKRTVERDLDKLSRWFPIVSDGASPQGWSWSREARGFELPAMSPATALAFLLLNEFSRPLLPNNMQSFLDEHLTRAREILEQTEKNQPGMSHWSELVAVVPRSQLLLPPKGDAEAIRTAYDALLEGCLFEAEYRAASRDLEPKTYRINPLGLILRDNVLYLACTLFNYEDIRLLALHRLGKARLLDEPGWSPKDFQLREYVASGAVDVLEGPEIELVADFERDAARHLSESPLSEDQQLEERGEDITRVTATVRNTRQLRWWLHGFGAAVEVIAPTELREEMAANARALLKHYG</sequence>
<dbReference type="InterPro" id="IPR051534">
    <property type="entry name" value="CBASS_pafABC_assoc_protein"/>
</dbReference>
<dbReference type="PANTHER" id="PTHR34580:SF1">
    <property type="entry name" value="PROTEIN PAFC"/>
    <property type="match status" value="1"/>
</dbReference>
<name>A0AAP6MJE3_9GAMM</name>
<dbReference type="RefSeq" id="WP_346049964.1">
    <property type="nucleotide sequence ID" value="NZ_JAYGII010000002.1"/>
</dbReference>
<dbReference type="EMBL" id="JAYGII010000002">
    <property type="protein sequence ID" value="MEA5444599.1"/>
    <property type="molecule type" value="Genomic_DNA"/>
</dbReference>
<proteinExistence type="predicted"/>
<dbReference type="InterPro" id="IPR057727">
    <property type="entry name" value="WCX_dom"/>
</dbReference>
<comment type="caution">
    <text evidence="3">The sequence shown here is derived from an EMBL/GenBank/DDBJ whole genome shotgun (WGS) entry which is preliminary data.</text>
</comment>
<dbReference type="PROSITE" id="PS52050">
    <property type="entry name" value="WYL"/>
    <property type="match status" value="1"/>
</dbReference>
<keyword evidence="4" id="KW-1185">Reference proteome</keyword>
<feature type="domain" description="WCX" evidence="2">
    <location>
        <begin position="251"/>
        <end position="328"/>
    </location>
</feature>
<reference evidence="3 4" key="1">
    <citation type="submission" date="2023-12" db="EMBL/GenBank/DDBJ databases">
        <title>Whole-genome sequencing of halo(alkali)philic microorganisms from hypersaline lakes.</title>
        <authorList>
            <person name="Sorokin D.Y."/>
            <person name="Merkel A.Y."/>
            <person name="Messina E."/>
            <person name="Yakimov M."/>
        </authorList>
    </citation>
    <scope>NUCLEOTIDE SEQUENCE [LARGE SCALE GENOMIC DNA]</scope>
    <source>
        <strain evidence="3 4">AB-CW1</strain>
    </source>
</reference>
<dbReference type="Pfam" id="PF25583">
    <property type="entry name" value="WCX"/>
    <property type="match status" value="1"/>
</dbReference>
<dbReference type="InterPro" id="IPR026881">
    <property type="entry name" value="WYL_dom"/>
</dbReference>
<organism evidence="3 4">
    <name type="scientific">Natronospira elongata</name>
    <dbReference type="NCBI Taxonomy" id="3110268"/>
    <lineage>
        <taxon>Bacteria</taxon>
        <taxon>Pseudomonadati</taxon>
        <taxon>Pseudomonadota</taxon>
        <taxon>Gammaproteobacteria</taxon>
        <taxon>Natronospirales</taxon>
        <taxon>Natronospiraceae</taxon>
        <taxon>Natronospira</taxon>
    </lineage>
</organism>
<evidence type="ECO:0000259" key="2">
    <source>
        <dbReference type="Pfam" id="PF25583"/>
    </source>
</evidence>
<evidence type="ECO:0000259" key="1">
    <source>
        <dbReference type="Pfam" id="PF13280"/>
    </source>
</evidence>
<gene>
    <name evidence="3" type="ORF">VCB98_02060</name>
</gene>
<evidence type="ECO:0000313" key="3">
    <source>
        <dbReference type="EMBL" id="MEA5444599.1"/>
    </source>
</evidence>
<protein>
    <submittedName>
        <fullName evidence="3">WYL domain-containing protein</fullName>
    </submittedName>
</protein>
<accession>A0AAP6MJE3</accession>